<dbReference type="PANTHER" id="PTHR43037">
    <property type="entry name" value="UNNAMED PRODUCT-RELATED"/>
    <property type="match status" value="1"/>
</dbReference>
<dbReference type="Gene3D" id="3.40.50.1820">
    <property type="entry name" value="alpha/beta hydrolase"/>
    <property type="match status" value="1"/>
</dbReference>
<reference evidence="4 5" key="1">
    <citation type="submission" date="2020-01" db="EMBL/GenBank/DDBJ databases">
        <title>Kibdelosporangium persica a novel Actinomycetes from a hot desert in Iran.</title>
        <authorList>
            <person name="Safaei N."/>
            <person name="Zaburannyi N."/>
            <person name="Mueller R."/>
            <person name="Wink J."/>
        </authorList>
    </citation>
    <scope>NUCLEOTIDE SEQUENCE [LARGE SCALE GENOMIC DNA]</scope>
    <source>
        <strain evidence="4 5">4NS15</strain>
    </source>
</reference>
<evidence type="ECO:0000256" key="2">
    <source>
        <dbReference type="ARBA" id="ARBA00022801"/>
    </source>
</evidence>
<evidence type="ECO:0000256" key="1">
    <source>
        <dbReference type="ARBA" id="ARBA00022729"/>
    </source>
</evidence>
<sequence>MVKLAAAFLRRMLYALLAAVLPLSLVGGAVVLTARPVEAATLTRITGFGANPTNLNMYVHVPDRLASQPALLVLVHYCGGSASGVYNGNGRDFVTAADRYGYIVVLPEATRDGRCFDVSTKAGLTRGGGSDSTGIMSMVAWARQRYAVDPARIVVSGFSSGAMMTNVLAAQYPDVFAAGSAFSGVPAGCFATTDGSLWNSQCAGGNVRKSAQEWADLARSMHPGYQGPYPRMQLWHGTQDTTLAYPNFAEAIKQWTALHGLSQSPSFTDRPQSTWTRTRYGDTGVRATVEGVSISGTGHTLPQPGMLAYAISFLGLDGGAGGGSSGALRAVGAGKCLDVPGQATTAGTRLQIWDCHGGPNQIWSHTAADELTVYAGDSLRCLDAEGGGTAAGTAVIIWTCHGGPNQKWRLGADGSVTGTQSGLCLEVVGASTANGAPVRLATCDGQSDQRWART</sequence>
<dbReference type="SUPFAM" id="SSF50370">
    <property type="entry name" value="Ricin B-like lectins"/>
    <property type="match status" value="1"/>
</dbReference>
<organism evidence="4 5">
    <name type="scientific">Kibdelosporangium persicum</name>
    <dbReference type="NCBI Taxonomy" id="2698649"/>
    <lineage>
        <taxon>Bacteria</taxon>
        <taxon>Bacillati</taxon>
        <taxon>Actinomycetota</taxon>
        <taxon>Actinomycetes</taxon>
        <taxon>Pseudonocardiales</taxon>
        <taxon>Pseudonocardiaceae</taxon>
        <taxon>Kibdelosporangium</taxon>
    </lineage>
</organism>
<proteinExistence type="predicted"/>
<dbReference type="InterPro" id="IPR029058">
    <property type="entry name" value="AB_hydrolase_fold"/>
</dbReference>
<dbReference type="InterPro" id="IPR000772">
    <property type="entry name" value="Ricin_B_lectin"/>
</dbReference>
<gene>
    <name evidence="4" type="ORF">GC106_67460</name>
</gene>
<comment type="caution">
    <text evidence="4">The sequence shown here is derived from an EMBL/GenBank/DDBJ whole genome shotgun (WGS) entry which is preliminary data.</text>
</comment>
<dbReference type="Gene3D" id="2.80.10.50">
    <property type="match status" value="1"/>
</dbReference>
<dbReference type="InterPro" id="IPR050955">
    <property type="entry name" value="Plant_Biomass_Hydrol_Est"/>
</dbReference>
<dbReference type="PROSITE" id="PS50231">
    <property type="entry name" value="RICIN_B_LECTIN"/>
    <property type="match status" value="1"/>
</dbReference>
<dbReference type="Proteomes" id="UP000763557">
    <property type="component" value="Unassembled WGS sequence"/>
</dbReference>
<dbReference type="CDD" id="cd23418">
    <property type="entry name" value="beta-trefoil_Ricin_XLN-like"/>
    <property type="match status" value="1"/>
</dbReference>
<dbReference type="SUPFAM" id="SSF53474">
    <property type="entry name" value="alpha/beta-Hydrolases"/>
    <property type="match status" value="2"/>
</dbReference>
<evidence type="ECO:0000313" key="5">
    <source>
        <dbReference type="Proteomes" id="UP000763557"/>
    </source>
</evidence>
<dbReference type="Pfam" id="PF10503">
    <property type="entry name" value="Esterase_PHB"/>
    <property type="match status" value="1"/>
</dbReference>
<dbReference type="SMART" id="SM00458">
    <property type="entry name" value="RICIN"/>
    <property type="match status" value="1"/>
</dbReference>
<keyword evidence="2" id="KW-0378">Hydrolase</keyword>
<name>A0ABX2FDN9_9PSEU</name>
<evidence type="ECO:0000259" key="3">
    <source>
        <dbReference type="SMART" id="SM00458"/>
    </source>
</evidence>
<dbReference type="Pfam" id="PF00652">
    <property type="entry name" value="Ricin_B_lectin"/>
    <property type="match status" value="1"/>
</dbReference>
<accession>A0ABX2FDN9</accession>
<dbReference type="EMBL" id="JAAATY010000028">
    <property type="protein sequence ID" value="NRN69489.1"/>
    <property type="molecule type" value="Genomic_DNA"/>
</dbReference>
<dbReference type="NCBIfam" id="TIGR01840">
    <property type="entry name" value="esterase_phb"/>
    <property type="match status" value="1"/>
</dbReference>
<keyword evidence="1" id="KW-0732">Signal</keyword>
<dbReference type="InterPro" id="IPR035992">
    <property type="entry name" value="Ricin_B-like_lectins"/>
</dbReference>
<evidence type="ECO:0000313" key="4">
    <source>
        <dbReference type="EMBL" id="NRN69489.1"/>
    </source>
</evidence>
<feature type="domain" description="Ricin B lectin" evidence="3">
    <location>
        <begin position="325"/>
        <end position="454"/>
    </location>
</feature>
<protein>
    <submittedName>
        <fullName evidence="4">Esterase PHB depolymerase</fullName>
    </submittedName>
</protein>
<dbReference type="InterPro" id="IPR010126">
    <property type="entry name" value="Esterase_phb"/>
</dbReference>
<keyword evidence="5" id="KW-1185">Reference proteome</keyword>
<dbReference type="PANTHER" id="PTHR43037:SF5">
    <property type="entry name" value="FERULOYL ESTERASE"/>
    <property type="match status" value="1"/>
</dbReference>